<dbReference type="GO" id="GO:0006508">
    <property type="term" value="P:proteolysis"/>
    <property type="evidence" value="ECO:0007669"/>
    <property type="project" value="UniProtKB-KW"/>
</dbReference>
<dbReference type="InterPro" id="IPR036590">
    <property type="entry name" value="SRAP-like"/>
</dbReference>
<keyword evidence="6" id="KW-0238">DNA-binding</keyword>
<protein>
    <recommendedName>
        <fullName evidence="8">Abasic site processing protein</fullName>
        <ecNumber evidence="8">3.4.-.-</ecNumber>
    </recommendedName>
</protein>
<dbReference type="PANTHER" id="PTHR13604">
    <property type="entry name" value="DC12-RELATED"/>
    <property type="match status" value="1"/>
</dbReference>
<evidence type="ECO:0000256" key="8">
    <source>
        <dbReference type="RuleBase" id="RU364100"/>
    </source>
</evidence>
<keyword evidence="5" id="KW-0190">Covalent protein-DNA linkage</keyword>
<dbReference type="InterPro" id="IPR003738">
    <property type="entry name" value="SRAP"/>
</dbReference>
<dbReference type="Pfam" id="PF02586">
    <property type="entry name" value="SRAP"/>
    <property type="match status" value="1"/>
</dbReference>
<dbReference type="GO" id="GO:0106300">
    <property type="term" value="P:protein-DNA covalent cross-linking repair"/>
    <property type="evidence" value="ECO:0007669"/>
    <property type="project" value="InterPro"/>
</dbReference>
<dbReference type="PANTHER" id="PTHR13604:SF0">
    <property type="entry name" value="ABASIC SITE PROCESSING PROTEIN HMCES"/>
    <property type="match status" value="1"/>
</dbReference>
<keyword evidence="11" id="KW-1185">Reference proteome</keyword>
<reference evidence="10 11" key="1">
    <citation type="submission" date="2020-04" db="EMBL/GenBank/DDBJ databases">
        <title>Paraburkholderia sp. G-4-1-8 isolated from soil.</title>
        <authorList>
            <person name="Dahal R.H."/>
        </authorList>
    </citation>
    <scope>NUCLEOTIDE SEQUENCE [LARGE SCALE GENOMIC DNA]</scope>
    <source>
        <strain evidence="10 11">G-4-1-8</strain>
    </source>
</reference>
<dbReference type="GO" id="GO:0016829">
    <property type="term" value="F:lyase activity"/>
    <property type="evidence" value="ECO:0007669"/>
    <property type="project" value="UniProtKB-KW"/>
</dbReference>
<name>A0A7Y0A1V3_9BURK</name>
<evidence type="ECO:0000256" key="9">
    <source>
        <dbReference type="SAM" id="MobiDB-lite"/>
    </source>
</evidence>
<keyword evidence="2 8" id="KW-0645">Protease</keyword>
<dbReference type="EC" id="3.4.-.-" evidence="8"/>
<keyword evidence="3" id="KW-0227">DNA damage</keyword>
<dbReference type="EMBL" id="JABBFZ010000027">
    <property type="protein sequence ID" value="NML34971.1"/>
    <property type="molecule type" value="Genomic_DNA"/>
</dbReference>
<evidence type="ECO:0000313" key="11">
    <source>
        <dbReference type="Proteomes" id="UP000583127"/>
    </source>
</evidence>
<dbReference type="Proteomes" id="UP000583127">
    <property type="component" value="Unassembled WGS sequence"/>
</dbReference>
<evidence type="ECO:0000256" key="3">
    <source>
        <dbReference type="ARBA" id="ARBA00022763"/>
    </source>
</evidence>
<dbReference type="GO" id="GO:0008233">
    <property type="term" value="F:peptidase activity"/>
    <property type="evidence" value="ECO:0007669"/>
    <property type="project" value="UniProtKB-KW"/>
</dbReference>
<sequence>MCTDYEPAQPDLFEAFTDFPVPQFEYPRETYKDYVAPILRMTAGERSTDPATFGMVPRKHIPPGVKVFDTMNARAETIGEKRSFSGAWKKLQLCLIPCSRFYEPNYETGKPVRWRIGMANGRPLAIAGLWRAWDDPEGPTLSFTMLTVNADSHPLMKRFHRPGAEKRSVVIVRPEDYGDWLCSRSTDEARSFLNLYPAEEMKAEAYPLPPRKPKGGDSDAGSFLE</sequence>
<evidence type="ECO:0000256" key="5">
    <source>
        <dbReference type="ARBA" id="ARBA00023124"/>
    </source>
</evidence>
<comment type="similarity">
    <text evidence="1 8">Belongs to the SOS response-associated peptidase family.</text>
</comment>
<evidence type="ECO:0000256" key="7">
    <source>
        <dbReference type="ARBA" id="ARBA00023239"/>
    </source>
</evidence>
<keyword evidence="4 8" id="KW-0378">Hydrolase</keyword>
<evidence type="ECO:0000256" key="6">
    <source>
        <dbReference type="ARBA" id="ARBA00023125"/>
    </source>
</evidence>
<evidence type="ECO:0000256" key="4">
    <source>
        <dbReference type="ARBA" id="ARBA00022801"/>
    </source>
</evidence>
<dbReference type="GO" id="GO:0003697">
    <property type="term" value="F:single-stranded DNA binding"/>
    <property type="evidence" value="ECO:0007669"/>
    <property type="project" value="InterPro"/>
</dbReference>
<evidence type="ECO:0000256" key="2">
    <source>
        <dbReference type="ARBA" id="ARBA00022670"/>
    </source>
</evidence>
<evidence type="ECO:0000313" key="10">
    <source>
        <dbReference type="EMBL" id="NML34971.1"/>
    </source>
</evidence>
<dbReference type="AlphaFoldDB" id="A0A7Y0A1V3"/>
<dbReference type="Gene3D" id="3.90.1680.10">
    <property type="entry name" value="SOS response associated peptidase-like"/>
    <property type="match status" value="1"/>
</dbReference>
<dbReference type="RefSeq" id="WP_169501154.1">
    <property type="nucleotide sequence ID" value="NZ_JABBFZ010000027.1"/>
</dbReference>
<keyword evidence="7" id="KW-0456">Lyase</keyword>
<gene>
    <name evidence="10" type="ORF">HHL14_29630</name>
</gene>
<feature type="region of interest" description="Disordered" evidence="9">
    <location>
        <begin position="204"/>
        <end position="225"/>
    </location>
</feature>
<dbReference type="SUPFAM" id="SSF143081">
    <property type="entry name" value="BB1717-like"/>
    <property type="match status" value="1"/>
</dbReference>
<organism evidence="10 11">
    <name type="scientific">Paraburkholderia antibiotica</name>
    <dbReference type="NCBI Taxonomy" id="2728839"/>
    <lineage>
        <taxon>Bacteria</taxon>
        <taxon>Pseudomonadati</taxon>
        <taxon>Pseudomonadota</taxon>
        <taxon>Betaproteobacteria</taxon>
        <taxon>Burkholderiales</taxon>
        <taxon>Burkholderiaceae</taxon>
        <taxon>Paraburkholderia</taxon>
    </lineage>
</organism>
<comment type="caution">
    <text evidence="10">The sequence shown here is derived from an EMBL/GenBank/DDBJ whole genome shotgun (WGS) entry which is preliminary data.</text>
</comment>
<proteinExistence type="inferred from homology"/>
<evidence type="ECO:0000256" key="1">
    <source>
        <dbReference type="ARBA" id="ARBA00008136"/>
    </source>
</evidence>
<accession>A0A7Y0A1V3</accession>